<name>A0A517SPC0_9BACT</name>
<gene>
    <name evidence="2" type="ORF">SV7mr_04560</name>
</gene>
<dbReference type="RefSeq" id="WP_145268795.1">
    <property type="nucleotide sequence ID" value="NZ_CP036272.1"/>
</dbReference>
<accession>A0A517SPC0</accession>
<feature type="region of interest" description="Disordered" evidence="1">
    <location>
        <begin position="147"/>
        <end position="171"/>
    </location>
</feature>
<dbReference type="EMBL" id="CP036272">
    <property type="protein sequence ID" value="QDT57968.1"/>
    <property type="molecule type" value="Genomic_DNA"/>
</dbReference>
<sequence length="195" mass="21256">MNLLEEFTKDEQPALTAETLQQWTRELEDLRARMQGQLLQLSIERDALRILLAKPELTPSMAALEAEAVTDTTTTTDGAAATASNTEAAGENQPQADQDTAPVPLSAWGTPVAEPEHSIAPEAASEQTSEVAGQPTIEHPVDLIYQSPQPAWDLGGEESQRQEDLGETPEEADMMRVLQSLRNLSQSQPQDNVKE</sequence>
<dbReference type="AlphaFoldDB" id="A0A517SPC0"/>
<reference evidence="2 3" key="1">
    <citation type="submission" date="2019-02" db="EMBL/GenBank/DDBJ databases">
        <title>Deep-cultivation of Planctomycetes and their phenomic and genomic characterization uncovers novel biology.</title>
        <authorList>
            <person name="Wiegand S."/>
            <person name="Jogler M."/>
            <person name="Boedeker C."/>
            <person name="Pinto D."/>
            <person name="Vollmers J."/>
            <person name="Rivas-Marin E."/>
            <person name="Kohn T."/>
            <person name="Peeters S.H."/>
            <person name="Heuer A."/>
            <person name="Rast P."/>
            <person name="Oberbeckmann S."/>
            <person name="Bunk B."/>
            <person name="Jeske O."/>
            <person name="Meyerdierks A."/>
            <person name="Storesund J.E."/>
            <person name="Kallscheuer N."/>
            <person name="Luecker S."/>
            <person name="Lage O.M."/>
            <person name="Pohl T."/>
            <person name="Merkel B.J."/>
            <person name="Hornburger P."/>
            <person name="Mueller R.-W."/>
            <person name="Bruemmer F."/>
            <person name="Labrenz M."/>
            <person name="Spormann A.M."/>
            <person name="Op den Camp H."/>
            <person name="Overmann J."/>
            <person name="Amann R."/>
            <person name="Jetten M.S.M."/>
            <person name="Mascher T."/>
            <person name="Medema M.H."/>
            <person name="Devos D.P."/>
            <person name="Kaster A.-K."/>
            <person name="Ovreas L."/>
            <person name="Rohde M."/>
            <person name="Galperin M.Y."/>
            <person name="Jogler C."/>
        </authorList>
    </citation>
    <scope>NUCLEOTIDE SEQUENCE [LARGE SCALE GENOMIC DNA]</scope>
    <source>
        <strain evidence="2 3">SV_7m_r</strain>
    </source>
</reference>
<keyword evidence="3" id="KW-1185">Reference proteome</keyword>
<organism evidence="2 3">
    <name type="scientific">Stieleria bergensis</name>
    <dbReference type="NCBI Taxonomy" id="2528025"/>
    <lineage>
        <taxon>Bacteria</taxon>
        <taxon>Pseudomonadati</taxon>
        <taxon>Planctomycetota</taxon>
        <taxon>Planctomycetia</taxon>
        <taxon>Pirellulales</taxon>
        <taxon>Pirellulaceae</taxon>
        <taxon>Stieleria</taxon>
    </lineage>
</organism>
<dbReference type="Proteomes" id="UP000315003">
    <property type="component" value="Chromosome"/>
</dbReference>
<proteinExistence type="predicted"/>
<evidence type="ECO:0000313" key="2">
    <source>
        <dbReference type="EMBL" id="QDT57968.1"/>
    </source>
</evidence>
<protein>
    <submittedName>
        <fullName evidence="2">Uncharacterized protein</fullName>
    </submittedName>
</protein>
<evidence type="ECO:0000313" key="3">
    <source>
        <dbReference type="Proteomes" id="UP000315003"/>
    </source>
</evidence>
<feature type="compositionally biased region" description="Low complexity" evidence="1">
    <location>
        <begin position="63"/>
        <end position="92"/>
    </location>
</feature>
<evidence type="ECO:0000256" key="1">
    <source>
        <dbReference type="SAM" id="MobiDB-lite"/>
    </source>
</evidence>
<feature type="region of interest" description="Disordered" evidence="1">
    <location>
        <begin position="63"/>
        <end position="133"/>
    </location>
</feature>